<evidence type="ECO:0000256" key="1">
    <source>
        <dbReference type="ARBA" id="ARBA00004370"/>
    </source>
</evidence>
<keyword evidence="4 5" id="KW-0472">Membrane</keyword>
<proteinExistence type="predicted"/>
<dbReference type="PANTHER" id="PTHR35371:SF1">
    <property type="entry name" value="BLR7753 PROTEIN"/>
    <property type="match status" value="1"/>
</dbReference>
<sequence length="127" mass="13709">MPIALWCVLIAAVLPLVSVGIAKASGRKYDNNNPRAWLAQQTGLPARAAAAQQNHFEAFPFFAVAVLVAILGGGVIDRINLLAMAFIVARLLYTICYLADWATPRSLTWLVGYGITIALFVQPAFAH</sequence>
<protein>
    <recommendedName>
        <fullName evidence="8">MAPEG family protein</fullName>
    </recommendedName>
</protein>
<dbReference type="InterPro" id="IPR001129">
    <property type="entry name" value="Membr-assoc_MAPEG"/>
</dbReference>
<evidence type="ECO:0000256" key="5">
    <source>
        <dbReference type="SAM" id="Phobius"/>
    </source>
</evidence>
<gene>
    <name evidence="6" type="ORF">LMG7141_02902</name>
</gene>
<reference evidence="6 7" key="1">
    <citation type="submission" date="2023-07" db="EMBL/GenBank/DDBJ databases">
        <authorList>
            <person name="Peeters C."/>
        </authorList>
    </citation>
    <scope>NUCLEOTIDE SEQUENCE [LARGE SCALE GENOMIC DNA]</scope>
    <source>
        <strain evidence="6 7">LMG 7141</strain>
    </source>
</reference>
<evidence type="ECO:0008006" key="8">
    <source>
        <dbReference type="Google" id="ProtNLM"/>
    </source>
</evidence>
<keyword evidence="2 5" id="KW-0812">Transmembrane</keyword>
<dbReference type="InterPro" id="IPR023352">
    <property type="entry name" value="MAPEG-like_dom_sf"/>
</dbReference>
<organism evidence="6 7">
    <name type="scientific">Ralstonia condita</name>
    <dbReference type="NCBI Taxonomy" id="3058600"/>
    <lineage>
        <taxon>Bacteria</taxon>
        <taxon>Pseudomonadati</taxon>
        <taxon>Pseudomonadota</taxon>
        <taxon>Betaproteobacteria</taxon>
        <taxon>Burkholderiales</taxon>
        <taxon>Burkholderiaceae</taxon>
        <taxon>Ralstonia</taxon>
    </lineage>
</organism>
<accession>A0ABM9JIH0</accession>
<dbReference type="Proteomes" id="UP001189616">
    <property type="component" value="Unassembled WGS sequence"/>
</dbReference>
<feature type="transmembrane region" description="Helical" evidence="5">
    <location>
        <begin position="81"/>
        <end position="101"/>
    </location>
</feature>
<evidence type="ECO:0000313" key="7">
    <source>
        <dbReference type="Proteomes" id="UP001189616"/>
    </source>
</evidence>
<dbReference type="Gene3D" id="1.20.120.550">
    <property type="entry name" value="Membrane associated eicosanoid/glutathione metabolism-like domain"/>
    <property type="match status" value="1"/>
</dbReference>
<dbReference type="SUPFAM" id="SSF161084">
    <property type="entry name" value="MAPEG domain-like"/>
    <property type="match status" value="1"/>
</dbReference>
<feature type="transmembrane region" description="Helical" evidence="5">
    <location>
        <begin position="58"/>
        <end position="76"/>
    </location>
</feature>
<feature type="transmembrane region" description="Helical" evidence="5">
    <location>
        <begin position="107"/>
        <end position="126"/>
    </location>
</feature>
<dbReference type="PANTHER" id="PTHR35371">
    <property type="entry name" value="INNER MEMBRANE PROTEIN"/>
    <property type="match status" value="1"/>
</dbReference>
<evidence type="ECO:0000256" key="2">
    <source>
        <dbReference type="ARBA" id="ARBA00022692"/>
    </source>
</evidence>
<evidence type="ECO:0000256" key="4">
    <source>
        <dbReference type="ARBA" id="ARBA00023136"/>
    </source>
</evidence>
<evidence type="ECO:0000313" key="6">
    <source>
        <dbReference type="EMBL" id="CAJ0794170.1"/>
    </source>
</evidence>
<dbReference type="Pfam" id="PF01124">
    <property type="entry name" value="MAPEG"/>
    <property type="match status" value="1"/>
</dbReference>
<dbReference type="RefSeq" id="WP_316658286.1">
    <property type="nucleotide sequence ID" value="NZ_CATYWO010000004.1"/>
</dbReference>
<comment type="caution">
    <text evidence="6">The sequence shown here is derived from an EMBL/GenBank/DDBJ whole genome shotgun (WGS) entry which is preliminary data.</text>
</comment>
<dbReference type="EMBL" id="CATYWO010000004">
    <property type="protein sequence ID" value="CAJ0794170.1"/>
    <property type="molecule type" value="Genomic_DNA"/>
</dbReference>
<keyword evidence="3 5" id="KW-1133">Transmembrane helix</keyword>
<keyword evidence="7" id="KW-1185">Reference proteome</keyword>
<comment type="subcellular location">
    <subcellularLocation>
        <location evidence="1">Membrane</location>
    </subcellularLocation>
</comment>
<name>A0ABM9JIH0_9RALS</name>
<evidence type="ECO:0000256" key="3">
    <source>
        <dbReference type="ARBA" id="ARBA00022989"/>
    </source>
</evidence>